<dbReference type="Pfam" id="PF00107">
    <property type="entry name" value="ADH_zinc_N"/>
    <property type="match status" value="1"/>
</dbReference>
<evidence type="ECO:0000256" key="4">
    <source>
        <dbReference type="ARBA" id="ARBA00022723"/>
    </source>
</evidence>
<comment type="similarity">
    <text evidence="2">Belongs to the zinc-containing alcohol dehydrogenase family.</text>
</comment>
<keyword evidence="11" id="KW-1185">Reference proteome</keyword>
<comment type="cofactor">
    <cofactor evidence="1">
        <name>Zn(2+)</name>
        <dbReference type="ChEBI" id="CHEBI:29105"/>
    </cofactor>
</comment>
<feature type="domain" description="Alcohol dehydrogenase-like N-terminal" evidence="9">
    <location>
        <begin position="28"/>
        <end position="151"/>
    </location>
</feature>
<gene>
    <name evidence="10" type="ORF">F0919_08285</name>
</gene>
<accession>A0A5M6CHB3</accession>
<evidence type="ECO:0000259" key="8">
    <source>
        <dbReference type="Pfam" id="PF00107"/>
    </source>
</evidence>
<evidence type="ECO:0000256" key="1">
    <source>
        <dbReference type="ARBA" id="ARBA00001947"/>
    </source>
</evidence>
<dbReference type="Proteomes" id="UP000323632">
    <property type="component" value="Unassembled WGS sequence"/>
</dbReference>
<keyword evidence="4" id="KW-0479">Metal-binding</keyword>
<evidence type="ECO:0000256" key="3">
    <source>
        <dbReference type="ARBA" id="ARBA00013190"/>
    </source>
</evidence>
<reference evidence="10 11" key="1">
    <citation type="submission" date="2019-09" db="EMBL/GenBank/DDBJ databases">
        <title>Genome sequence and assembly of Taibaiella sp.</title>
        <authorList>
            <person name="Chhetri G."/>
        </authorList>
    </citation>
    <scope>NUCLEOTIDE SEQUENCE [LARGE SCALE GENOMIC DNA]</scope>
    <source>
        <strain evidence="10 11">KVB11</strain>
    </source>
</reference>
<dbReference type="SUPFAM" id="SSF51735">
    <property type="entry name" value="NAD(P)-binding Rossmann-fold domains"/>
    <property type="match status" value="1"/>
</dbReference>
<dbReference type="SUPFAM" id="SSF50129">
    <property type="entry name" value="GroES-like"/>
    <property type="match status" value="1"/>
</dbReference>
<dbReference type="EMBL" id="VWSH01000002">
    <property type="protein sequence ID" value="KAA5534608.1"/>
    <property type="molecule type" value="Genomic_DNA"/>
</dbReference>
<dbReference type="InterPro" id="IPR036291">
    <property type="entry name" value="NAD(P)-bd_dom_sf"/>
</dbReference>
<dbReference type="Pfam" id="PF08240">
    <property type="entry name" value="ADH_N"/>
    <property type="match status" value="1"/>
</dbReference>
<evidence type="ECO:0000256" key="2">
    <source>
        <dbReference type="ARBA" id="ARBA00008072"/>
    </source>
</evidence>
<feature type="domain" description="Alcohol dehydrogenase-like C-terminal" evidence="8">
    <location>
        <begin position="191"/>
        <end position="313"/>
    </location>
</feature>
<dbReference type="EC" id="1.1.1.1" evidence="3"/>
<dbReference type="InterPro" id="IPR011032">
    <property type="entry name" value="GroES-like_sf"/>
</dbReference>
<evidence type="ECO:0000256" key="6">
    <source>
        <dbReference type="ARBA" id="ARBA00023002"/>
    </source>
</evidence>
<name>A0A5M6CHB3_9BACT</name>
<dbReference type="GO" id="GO:0005737">
    <property type="term" value="C:cytoplasm"/>
    <property type="evidence" value="ECO:0007669"/>
    <property type="project" value="TreeGrafter"/>
</dbReference>
<protein>
    <recommendedName>
        <fullName evidence="3">alcohol dehydrogenase</fullName>
        <ecNumber evidence="3">1.1.1.1</ecNumber>
    </recommendedName>
</protein>
<dbReference type="PANTHER" id="PTHR42940:SF3">
    <property type="entry name" value="ALCOHOL DEHYDROGENASE 1-RELATED"/>
    <property type="match status" value="1"/>
</dbReference>
<evidence type="ECO:0000256" key="5">
    <source>
        <dbReference type="ARBA" id="ARBA00022833"/>
    </source>
</evidence>
<dbReference type="InterPro" id="IPR013154">
    <property type="entry name" value="ADH-like_N"/>
</dbReference>
<evidence type="ECO:0000256" key="7">
    <source>
        <dbReference type="ARBA" id="ARBA00023027"/>
    </source>
</evidence>
<dbReference type="GO" id="GO:0046872">
    <property type="term" value="F:metal ion binding"/>
    <property type="evidence" value="ECO:0007669"/>
    <property type="project" value="UniProtKB-KW"/>
</dbReference>
<dbReference type="RefSeq" id="WP_150032288.1">
    <property type="nucleotide sequence ID" value="NZ_VWSH01000002.1"/>
</dbReference>
<keyword evidence="7" id="KW-0520">NAD</keyword>
<keyword evidence="5" id="KW-0862">Zinc</keyword>
<dbReference type="InterPro" id="IPR013149">
    <property type="entry name" value="ADH-like_C"/>
</dbReference>
<proteinExistence type="inferred from homology"/>
<keyword evidence="6" id="KW-0560">Oxidoreductase</keyword>
<evidence type="ECO:0000313" key="10">
    <source>
        <dbReference type="EMBL" id="KAA5534608.1"/>
    </source>
</evidence>
<dbReference type="Gene3D" id="3.90.180.10">
    <property type="entry name" value="Medium-chain alcohol dehydrogenases, catalytic domain"/>
    <property type="match status" value="1"/>
</dbReference>
<organism evidence="10 11">
    <name type="scientific">Taibaiella lutea</name>
    <dbReference type="NCBI Taxonomy" id="2608001"/>
    <lineage>
        <taxon>Bacteria</taxon>
        <taxon>Pseudomonadati</taxon>
        <taxon>Bacteroidota</taxon>
        <taxon>Chitinophagia</taxon>
        <taxon>Chitinophagales</taxon>
        <taxon>Chitinophagaceae</taxon>
        <taxon>Taibaiella</taxon>
    </lineage>
</organism>
<dbReference type="AlphaFoldDB" id="A0A5M6CHB3"/>
<dbReference type="GO" id="GO:0004022">
    <property type="term" value="F:alcohol dehydrogenase (NAD+) activity"/>
    <property type="evidence" value="ECO:0007669"/>
    <property type="project" value="UniProtKB-EC"/>
</dbReference>
<sequence length="354" mass="38573">MKTGNIVAFEGPEKPLITMEKQVREISPDEILVKNLYTTICGSDLHTYCGIRKEKCPTVLGHEITGCIEEIGSRHSGKDGAGLPLNIGDKITWSVFSSDPDSKHSLEGMPQKGDDLFKYGHAQISGEDIFHGGLAEYCILKKGTAVFKIPDELPLEIASTINCAIATVAGALRLAGNVKDKTVLITGMGLLGITCAAMCREAGAAYVIAADISHERLNTALKFGAHQKLNLQTNDALSIQADIDIAFDMSGSPDAMEFGLQHLGIGGVAVWVGAVFNTREIQVEAERIIRNLISIKGLHNYNFEDLKNAVTFIGKHWKDYPFMDVVSKDFSLEQATEAFEYALKHKPLRVGIRL</sequence>
<dbReference type="CDD" id="cd08231">
    <property type="entry name" value="MDR_TM0436_like"/>
    <property type="match status" value="1"/>
</dbReference>
<dbReference type="PANTHER" id="PTHR42940">
    <property type="entry name" value="ALCOHOL DEHYDROGENASE 1-RELATED"/>
    <property type="match status" value="1"/>
</dbReference>
<evidence type="ECO:0000313" key="11">
    <source>
        <dbReference type="Proteomes" id="UP000323632"/>
    </source>
</evidence>
<comment type="caution">
    <text evidence="10">The sequence shown here is derived from an EMBL/GenBank/DDBJ whole genome shotgun (WGS) entry which is preliminary data.</text>
</comment>
<dbReference type="Gene3D" id="3.40.50.720">
    <property type="entry name" value="NAD(P)-binding Rossmann-like Domain"/>
    <property type="match status" value="1"/>
</dbReference>
<evidence type="ECO:0000259" key="9">
    <source>
        <dbReference type="Pfam" id="PF08240"/>
    </source>
</evidence>